<evidence type="ECO:0000313" key="2">
    <source>
        <dbReference type="Proteomes" id="UP001364890"/>
    </source>
</evidence>
<sequence>MTNYTPKKKYYIPTNIEGHTFKGFSAGITRNFEMLDEIEGGTSKTLMAFTTGQTRIQEFIQSAFNHSND</sequence>
<evidence type="ECO:0000313" key="1">
    <source>
        <dbReference type="EMBL" id="MEI4770604.1"/>
    </source>
</evidence>
<accession>A0ABU8F753</accession>
<gene>
    <name evidence="1" type="ORF">WAX74_13290</name>
</gene>
<keyword evidence="2" id="KW-1185">Reference proteome</keyword>
<dbReference type="Proteomes" id="UP001364890">
    <property type="component" value="Unassembled WGS sequence"/>
</dbReference>
<name>A0ABU8F753_9BACI</name>
<comment type="caution">
    <text evidence="1">The sequence shown here is derived from an EMBL/GenBank/DDBJ whole genome shotgun (WGS) entry which is preliminary data.</text>
</comment>
<dbReference type="RefSeq" id="WP_336498169.1">
    <property type="nucleotide sequence ID" value="NZ_JBAWSY010000010.1"/>
</dbReference>
<protein>
    <submittedName>
        <fullName evidence="1">Uncharacterized protein</fullName>
    </submittedName>
</protein>
<dbReference type="EMBL" id="JBAWSY010000010">
    <property type="protein sequence ID" value="MEI4770604.1"/>
    <property type="molecule type" value="Genomic_DNA"/>
</dbReference>
<proteinExistence type="predicted"/>
<reference evidence="1 2" key="1">
    <citation type="submission" date="2024-01" db="EMBL/GenBank/DDBJ databases">
        <title>Seven novel Bacillus-like species.</title>
        <authorList>
            <person name="Liu G."/>
        </authorList>
    </citation>
    <scope>NUCLEOTIDE SEQUENCE [LARGE SCALE GENOMIC DNA]</scope>
    <source>
        <strain evidence="1 2">FJAT-51614</strain>
    </source>
</reference>
<organism evidence="1 2">
    <name type="scientific">Psychrobacillus mangrovi</name>
    <dbReference type="NCBI Taxonomy" id="3117745"/>
    <lineage>
        <taxon>Bacteria</taxon>
        <taxon>Bacillati</taxon>
        <taxon>Bacillota</taxon>
        <taxon>Bacilli</taxon>
        <taxon>Bacillales</taxon>
        <taxon>Bacillaceae</taxon>
        <taxon>Psychrobacillus</taxon>
    </lineage>
</organism>